<dbReference type="EMBL" id="MOBK01000006">
    <property type="protein sequence ID" value="RON20599.1"/>
    <property type="molecule type" value="Genomic_DNA"/>
</dbReference>
<protein>
    <submittedName>
        <fullName evidence="1">Uncharacterized protein</fullName>
    </submittedName>
</protein>
<dbReference type="RefSeq" id="WP_123434224.1">
    <property type="nucleotide sequence ID" value="NZ_MOBK01000006.1"/>
</dbReference>
<organism evidence="1 2">
    <name type="scientific">Pseudomonas brassicacearum</name>
    <dbReference type="NCBI Taxonomy" id="930166"/>
    <lineage>
        <taxon>Bacteria</taxon>
        <taxon>Pseudomonadati</taxon>
        <taxon>Pseudomonadota</taxon>
        <taxon>Gammaproteobacteria</taxon>
        <taxon>Pseudomonadales</taxon>
        <taxon>Pseudomonadaceae</taxon>
        <taxon>Pseudomonas</taxon>
    </lineage>
</organism>
<comment type="caution">
    <text evidence="1">The sequence shown here is derived from an EMBL/GenBank/DDBJ whole genome shotgun (WGS) entry which is preliminary data.</text>
</comment>
<gene>
    <name evidence="1" type="ORF">BK660_16225</name>
</gene>
<name>A0A423I5E0_9PSED</name>
<evidence type="ECO:0000313" key="2">
    <source>
        <dbReference type="Proteomes" id="UP000285636"/>
    </source>
</evidence>
<accession>A0A423I5E0</accession>
<reference evidence="1 2" key="1">
    <citation type="submission" date="2016-10" db="EMBL/GenBank/DDBJ databases">
        <title>Comparative genome analysis of multiple Pseudomonas spp. focuses on biocontrol and plant growth promoting traits.</title>
        <authorList>
            <person name="Tao X.-Y."/>
            <person name="Taylor C.G."/>
        </authorList>
    </citation>
    <scope>NUCLEOTIDE SEQUENCE [LARGE SCALE GENOMIC DNA]</scope>
    <source>
        <strain evidence="1 2">38D7</strain>
    </source>
</reference>
<sequence length="241" mass="24560">MFSLVISAPGVLSNPLPDTPTIPDVQSNIIYELDAASLAALADGAAVDTWLANGPAPIVNRTFNFQYAGWGKPKFSLTGGPGGNPAVVFDGTQQIGNGPGTVAVAQSMTYAMVVKASVFAANQARLMASGAQILAPGANGFYESISAASRLESGNKSAEWTVILAVFDGPTSKIKVGTSPIVEGATGVSLSGRNILGGQGSALATAGLVGGYAFIRAYERALNNSDIEAASIELHRAYAIP</sequence>
<dbReference type="AlphaFoldDB" id="A0A423I5E0"/>
<proteinExistence type="predicted"/>
<dbReference type="Proteomes" id="UP000285636">
    <property type="component" value="Unassembled WGS sequence"/>
</dbReference>
<evidence type="ECO:0000313" key="1">
    <source>
        <dbReference type="EMBL" id="RON20599.1"/>
    </source>
</evidence>